<dbReference type="EMBL" id="JBHTJZ010000005">
    <property type="protein sequence ID" value="MFD0958837.1"/>
    <property type="molecule type" value="Genomic_DNA"/>
</dbReference>
<gene>
    <name evidence="1" type="ORF">ACFQ2I_05475</name>
</gene>
<proteinExistence type="predicted"/>
<reference evidence="2" key="1">
    <citation type="journal article" date="2019" name="Int. J. Syst. Evol. Microbiol.">
        <title>The Global Catalogue of Microorganisms (GCM) 10K type strain sequencing project: providing services to taxonomists for standard genome sequencing and annotation.</title>
        <authorList>
            <consortium name="The Broad Institute Genomics Platform"/>
            <consortium name="The Broad Institute Genome Sequencing Center for Infectious Disease"/>
            <person name="Wu L."/>
            <person name="Ma J."/>
        </authorList>
    </citation>
    <scope>NUCLEOTIDE SEQUENCE [LARGE SCALE GENOMIC DNA]</scope>
    <source>
        <strain evidence="2">CCUG 59129</strain>
    </source>
</reference>
<comment type="caution">
    <text evidence="1">The sequence shown here is derived from an EMBL/GenBank/DDBJ whole genome shotgun (WGS) entry which is preliminary data.</text>
</comment>
<organism evidence="1 2">
    <name type="scientific">Paenibacillus chungangensis</name>
    <dbReference type="NCBI Taxonomy" id="696535"/>
    <lineage>
        <taxon>Bacteria</taxon>
        <taxon>Bacillati</taxon>
        <taxon>Bacillota</taxon>
        <taxon>Bacilli</taxon>
        <taxon>Bacillales</taxon>
        <taxon>Paenibacillaceae</taxon>
        <taxon>Paenibacillus</taxon>
    </lineage>
</organism>
<sequence length="136" mass="15194">MKFSEIEDDKWKELAPYLDTCLLPVTGMSGLESPPKATACLEQLRDMMDMVEIPFRGRVVTYPACHYWADGLNFDEMLAKWCEALRSIGFTYIIVATANATLELTCDAADLVLRPTADGTLPQPSEVTSAIRELWS</sequence>
<evidence type="ECO:0000313" key="1">
    <source>
        <dbReference type="EMBL" id="MFD0958837.1"/>
    </source>
</evidence>
<protein>
    <submittedName>
        <fullName evidence="1">DUF2487 family protein</fullName>
    </submittedName>
</protein>
<name>A0ABW3HN06_9BACL</name>
<dbReference type="Pfam" id="PF10673">
    <property type="entry name" value="DUF2487"/>
    <property type="match status" value="1"/>
</dbReference>
<evidence type="ECO:0000313" key="2">
    <source>
        <dbReference type="Proteomes" id="UP001596989"/>
    </source>
</evidence>
<dbReference type="Proteomes" id="UP001596989">
    <property type="component" value="Unassembled WGS sequence"/>
</dbReference>
<dbReference type="InterPro" id="IPR019615">
    <property type="entry name" value="DUF2487"/>
</dbReference>
<keyword evidence="2" id="KW-1185">Reference proteome</keyword>
<accession>A0ABW3HN06</accession>
<dbReference type="RefSeq" id="WP_377562640.1">
    <property type="nucleotide sequence ID" value="NZ_JBHTJZ010000005.1"/>
</dbReference>